<dbReference type="STRING" id="6669.E9HFK8"/>
<name>E9HFK8_DAPPU</name>
<dbReference type="AlphaFoldDB" id="E9HFK8"/>
<dbReference type="EMBL" id="GL732636">
    <property type="protein sequence ID" value="EFX69488.1"/>
    <property type="molecule type" value="Genomic_DNA"/>
</dbReference>
<evidence type="ECO:0000313" key="2">
    <source>
        <dbReference type="Proteomes" id="UP000000305"/>
    </source>
</evidence>
<keyword evidence="2" id="KW-1185">Reference proteome</keyword>
<dbReference type="KEGG" id="dpx:DAPPUDRAFT_62235"/>
<sequence length="83" mass="9254">NSSDPLYLSSLIHVYISRRNVRAALRPPLSIPPFRTITHGDQAFSRSCSLVSNSLPPSVTSATSVFTFRSRLKKHLLNPSYPK</sequence>
<accession>E9HFK8</accession>
<proteinExistence type="predicted"/>
<reference evidence="1 2" key="1">
    <citation type="journal article" date="2011" name="Science">
        <title>The ecoresponsive genome of Daphnia pulex.</title>
        <authorList>
            <person name="Colbourne J.K."/>
            <person name="Pfrender M.E."/>
            <person name="Gilbert D."/>
            <person name="Thomas W.K."/>
            <person name="Tucker A."/>
            <person name="Oakley T.H."/>
            <person name="Tokishita S."/>
            <person name="Aerts A."/>
            <person name="Arnold G.J."/>
            <person name="Basu M.K."/>
            <person name="Bauer D.J."/>
            <person name="Caceres C.E."/>
            <person name="Carmel L."/>
            <person name="Casola C."/>
            <person name="Choi J.H."/>
            <person name="Detter J.C."/>
            <person name="Dong Q."/>
            <person name="Dusheyko S."/>
            <person name="Eads B.D."/>
            <person name="Frohlich T."/>
            <person name="Geiler-Samerotte K.A."/>
            <person name="Gerlach D."/>
            <person name="Hatcher P."/>
            <person name="Jogdeo S."/>
            <person name="Krijgsveld J."/>
            <person name="Kriventseva E.V."/>
            <person name="Kultz D."/>
            <person name="Laforsch C."/>
            <person name="Lindquist E."/>
            <person name="Lopez J."/>
            <person name="Manak J.R."/>
            <person name="Muller J."/>
            <person name="Pangilinan J."/>
            <person name="Patwardhan R.P."/>
            <person name="Pitluck S."/>
            <person name="Pritham E.J."/>
            <person name="Rechtsteiner A."/>
            <person name="Rho M."/>
            <person name="Rogozin I.B."/>
            <person name="Sakarya O."/>
            <person name="Salamov A."/>
            <person name="Schaack S."/>
            <person name="Shapiro H."/>
            <person name="Shiga Y."/>
            <person name="Skalitzky C."/>
            <person name="Smith Z."/>
            <person name="Souvorov A."/>
            <person name="Sung W."/>
            <person name="Tang Z."/>
            <person name="Tsuchiya D."/>
            <person name="Tu H."/>
            <person name="Vos H."/>
            <person name="Wang M."/>
            <person name="Wolf Y.I."/>
            <person name="Yamagata H."/>
            <person name="Yamada T."/>
            <person name="Ye Y."/>
            <person name="Shaw J.R."/>
            <person name="Andrews J."/>
            <person name="Crease T.J."/>
            <person name="Tang H."/>
            <person name="Lucas S.M."/>
            <person name="Robertson H.M."/>
            <person name="Bork P."/>
            <person name="Koonin E.V."/>
            <person name="Zdobnov E.M."/>
            <person name="Grigoriev I.V."/>
            <person name="Lynch M."/>
            <person name="Boore J.L."/>
        </authorList>
    </citation>
    <scope>NUCLEOTIDE SEQUENCE [LARGE SCALE GENOMIC DNA]</scope>
</reference>
<dbReference type="HOGENOM" id="CLU_2549459_0_0_1"/>
<evidence type="ECO:0000313" key="1">
    <source>
        <dbReference type="EMBL" id="EFX69488.1"/>
    </source>
</evidence>
<protein>
    <submittedName>
        <fullName evidence="1">Uncharacterized protein</fullName>
    </submittedName>
</protein>
<organism evidence="1 2">
    <name type="scientific">Daphnia pulex</name>
    <name type="common">Water flea</name>
    <dbReference type="NCBI Taxonomy" id="6669"/>
    <lineage>
        <taxon>Eukaryota</taxon>
        <taxon>Metazoa</taxon>
        <taxon>Ecdysozoa</taxon>
        <taxon>Arthropoda</taxon>
        <taxon>Crustacea</taxon>
        <taxon>Branchiopoda</taxon>
        <taxon>Diplostraca</taxon>
        <taxon>Cladocera</taxon>
        <taxon>Anomopoda</taxon>
        <taxon>Daphniidae</taxon>
        <taxon>Daphnia</taxon>
    </lineage>
</organism>
<dbReference type="InParanoid" id="E9HFK8"/>
<feature type="non-terminal residue" evidence="1">
    <location>
        <position position="1"/>
    </location>
</feature>
<dbReference type="Proteomes" id="UP000000305">
    <property type="component" value="Unassembled WGS sequence"/>
</dbReference>
<gene>
    <name evidence="1" type="ORF">DAPPUDRAFT_62235</name>
</gene>